<dbReference type="Gene3D" id="3.20.20.150">
    <property type="entry name" value="Divalent-metal-dependent TIM barrel enzymes"/>
    <property type="match status" value="1"/>
</dbReference>
<reference evidence="13" key="3">
    <citation type="submission" date="2023-06" db="EMBL/GenBank/DDBJ databases">
        <title>Pangenomics reveal diversification of enzyme families and niche specialization in globally abundant SAR202 bacteria.</title>
        <authorList>
            <person name="Saw J.H.W."/>
        </authorList>
    </citation>
    <scope>NUCLEOTIDE SEQUENCE [LARGE SCALE GENOMIC DNA]</scope>
    <source>
        <strain evidence="13">JH1073</strain>
    </source>
</reference>
<evidence type="ECO:0000256" key="10">
    <source>
        <dbReference type="ARBA" id="ARBA00023239"/>
    </source>
</evidence>
<dbReference type="PANTHER" id="PTHR30387">
    <property type="entry name" value="MANNONATE DEHYDRATASE"/>
    <property type="match status" value="1"/>
</dbReference>
<dbReference type="AlphaFoldDB" id="A0AAJ6CR87"/>
<reference evidence="13 14" key="1">
    <citation type="submission" date="2019-11" db="EMBL/GenBank/DDBJ databases">
        <authorList>
            <person name="Cho J.-C."/>
        </authorList>
    </citation>
    <scope>NUCLEOTIDE SEQUENCE [LARGE SCALE GENOMIC DNA]</scope>
    <source>
        <strain evidence="12 13">JH1073</strain>
        <strain evidence="11 14">JH702</strain>
    </source>
</reference>
<dbReference type="EMBL" id="WMBE01000001">
    <property type="protein sequence ID" value="MDG0866260.1"/>
    <property type="molecule type" value="Genomic_DNA"/>
</dbReference>
<comment type="cofactor">
    <cofactor evidence="3">
        <name>Fe(2+)</name>
        <dbReference type="ChEBI" id="CHEBI:29033"/>
    </cofactor>
</comment>
<evidence type="ECO:0000256" key="9">
    <source>
        <dbReference type="ARBA" id="ARBA00023211"/>
    </source>
</evidence>
<keyword evidence="10" id="KW-0456">Lyase</keyword>
<dbReference type="Proteomes" id="UP001321249">
    <property type="component" value="Unassembled WGS sequence"/>
</dbReference>
<dbReference type="SUPFAM" id="SSF51658">
    <property type="entry name" value="Xylose isomerase-like"/>
    <property type="match status" value="1"/>
</dbReference>
<keyword evidence="9" id="KW-0464">Manganese</keyword>
<reference evidence="12" key="2">
    <citation type="journal article" date="2023" name="Nat. Commun.">
        <title>Cultivation of marine bacteria of the SAR202 clade.</title>
        <authorList>
            <person name="Lim Y."/>
            <person name="Seo J.H."/>
            <person name="Giovannoni S.J."/>
            <person name="Kang I."/>
            <person name="Cho J.C."/>
        </authorList>
    </citation>
    <scope>NUCLEOTIDE SEQUENCE</scope>
    <source>
        <strain evidence="12">JH1073</strain>
    </source>
</reference>
<evidence type="ECO:0000256" key="2">
    <source>
        <dbReference type="ARBA" id="ARBA00001936"/>
    </source>
</evidence>
<dbReference type="EMBL" id="CP046147">
    <property type="protein sequence ID" value="WFG39021.1"/>
    <property type="molecule type" value="Genomic_DNA"/>
</dbReference>
<comment type="cofactor">
    <cofactor evidence="2">
        <name>Mn(2+)</name>
        <dbReference type="ChEBI" id="CHEBI:29035"/>
    </cofactor>
</comment>
<comment type="function">
    <text evidence="4">Catalyzes the dehydration of D-mannonate.</text>
</comment>
<protein>
    <recommendedName>
        <fullName evidence="7">mannonate dehydratase</fullName>
        <ecNumber evidence="7">4.2.1.8</ecNumber>
    </recommendedName>
</protein>
<sequence length="341" mass="38358">MEPMVALRGTPTDEVLQVLAQFGVENILVYGGPGVAHTKYHEYVSLRMKIESFGMKLAAIEGGFSPQIEYHDVIFGGSRQDELIEDLLEQVRDMGRAGIPIYGYNWMPNSWGRAQATIVRGGALGTGYDYEWENSRRPESFPGEEITEDQMWDALEYWIKAVTPVAEEVGMRCGIHPEDPPVPQRGGVPGLFRSFDAFKRLVEITDSDYNAIEFCQGTFSEMPGEDIYEMIDYFGKRNKIMYVHFRNVSGQAPSFNEEFINTGYVDMKKAMRTYRDAGFTGNFIDDHCPLMVDDEDFPGNLGGYRSRLFAQGYIAGVIESVKKEVEYGGPVDMSKVVKGAN</sequence>
<dbReference type="GO" id="GO:0042840">
    <property type="term" value="P:D-glucuronate catabolic process"/>
    <property type="evidence" value="ECO:0007669"/>
    <property type="project" value="TreeGrafter"/>
</dbReference>
<dbReference type="GO" id="GO:0008198">
    <property type="term" value="F:ferrous iron binding"/>
    <property type="evidence" value="ECO:0007669"/>
    <property type="project" value="TreeGrafter"/>
</dbReference>
<proteinExistence type="inferred from homology"/>
<dbReference type="GO" id="GO:0030145">
    <property type="term" value="F:manganese ion binding"/>
    <property type="evidence" value="ECO:0007669"/>
    <property type="project" value="TreeGrafter"/>
</dbReference>
<dbReference type="PANTHER" id="PTHR30387:SF2">
    <property type="entry name" value="MANNONATE DEHYDRATASE"/>
    <property type="match status" value="1"/>
</dbReference>
<keyword evidence="13" id="KW-1185">Reference proteome</keyword>
<evidence type="ECO:0000313" key="13">
    <source>
        <dbReference type="Proteomes" id="UP001219901"/>
    </source>
</evidence>
<evidence type="ECO:0000256" key="5">
    <source>
        <dbReference type="ARBA" id="ARBA00004892"/>
    </source>
</evidence>
<comment type="similarity">
    <text evidence="6">Belongs to the mannonate dehydratase family.</text>
</comment>
<dbReference type="InterPro" id="IPR004628">
    <property type="entry name" value="Man_deHydtase"/>
</dbReference>
<comment type="pathway">
    <text evidence="5">Carbohydrate metabolism; pentose and glucuronate interconversion.</text>
</comment>
<comment type="catalytic activity">
    <reaction evidence="1">
        <text>D-mannonate = 2-dehydro-3-deoxy-D-gluconate + H2O</text>
        <dbReference type="Rhea" id="RHEA:20097"/>
        <dbReference type="ChEBI" id="CHEBI:15377"/>
        <dbReference type="ChEBI" id="CHEBI:17767"/>
        <dbReference type="ChEBI" id="CHEBI:57990"/>
        <dbReference type="EC" id="4.2.1.8"/>
    </reaction>
</comment>
<dbReference type="Proteomes" id="UP001219901">
    <property type="component" value="Chromosome"/>
</dbReference>
<organism evidence="12 13">
    <name type="scientific">Candidatus Lucifugimonas marina</name>
    <dbReference type="NCBI Taxonomy" id="3038979"/>
    <lineage>
        <taxon>Bacteria</taxon>
        <taxon>Bacillati</taxon>
        <taxon>Chloroflexota</taxon>
        <taxon>Dehalococcoidia</taxon>
        <taxon>SAR202 cluster</taxon>
        <taxon>Candidatus Lucifugimonadales</taxon>
        <taxon>Candidatus Lucifugimonadaceae</taxon>
        <taxon>Candidatus Lucifugimonas</taxon>
    </lineage>
</organism>
<gene>
    <name evidence="11" type="ORF">GKO46_04135</name>
    <name evidence="12" type="ORF">GKO48_05125</name>
</gene>
<evidence type="ECO:0000256" key="7">
    <source>
        <dbReference type="ARBA" id="ARBA00012927"/>
    </source>
</evidence>
<dbReference type="InterPro" id="IPR036237">
    <property type="entry name" value="Xyl_isomerase-like_sf"/>
</dbReference>
<evidence type="ECO:0000256" key="6">
    <source>
        <dbReference type="ARBA" id="ARBA00007389"/>
    </source>
</evidence>
<dbReference type="EC" id="4.2.1.8" evidence="7"/>
<evidence type="ECO:0000256" key="1">
    <source>
        <dbReference type="ARBA" id="ARBA00001794"/>
    </source>
</evidence>
<evidence type="ECO:0000313" key="11">
    <source>
        <dbReference type="EMBL" id="MDG0866260.1"/>
    </source>
</evidence>
<evidence type="ECO:0000313" key="12">
    <source>
        <dbReference type="EMBL" id="WFG39021.1"/>
    </source>
</evidence>
<name>A0AAJ6CR87_9CHLR</name>
<keyword evidence="8" id="KW-0408">Iron</keyword>
<evidence type="ECO:0000313" key="14">
    <source>
        <dbReference type="Proteomes" id="UP001321249"/>
    </source>
</evidence>
<dbReference type="Pfam" id="PF03786">
    <property type="entry name" value="UxuA"/>
    <property type="match status" value="2"/>
</dbReference>
<evidence type="ECO:0000256" key="4">
    <source>
        <dbReference type="ARBA" id="ARBA00002713"/>
    </source>
</evidence>
<accession>A0AAJ6CR87</accession>
<dbReference type="GO" id="GO:0008927">
    <property type="term" value="F:mannonate dehydratase activity"/>
    <property type="evidence" value="ECO:0007669"/>
    <property type="project" value="UniProtKB-EC"/>
</dbReference>
<evidence type="ECO:0000256" key="8">
    <source>
        <dbReference type="ARBA" id="ARBA00023004"/>
    </source>
</evidence>
<dbReference type="RefSeq" id="WP_342822299.1">
    <property type="nucleotide sequence ID" value="NZ_CP046147.1"/>
</dbReference>
<evidence type="ECO:0000256" key="3">
    <source>
        <dbReference type="ARBA" id="ARBA00001954"/>
    </source>
</evidence>